<keyword evidence="1" id="KW-0472">Membrane</keyword>
<dbReference type="Pfam" id="PF05425">
    <property type="entry name" value="CopD"/>
    <property type="match status" value="1"/>
</dbReference>
<dbReference type="InterPro" id="IPR008457">
    <property type="entry name" value="Cu-R_CopD_dom"/>
</dbReference>
<feature type="transmembrane region" description="Helical" evidence="1">
    <location>
        <begin position="86"/>
        <end position="106"/>
    </location>
</feature>
<dbReference type="EMBL" id="CP064786">
    <property type="protein sequence ID" value="QSG03338.1"/>
    <property type="molecule type" value="Genomic_DNA"/>
</dbReference>
<evidence type="ECO:0000256" key="1">
    <source>
        <dbReference type="SAM" id="Phobius"/>
    </source>
</evidence>
<feature type="domain" description="Copper resistance protein D" evidence="2">
    <location>
        <begin position="51"/>
        <end position="146"/>
    </location>
</feature>
<feature type="transmembrane region" description="Helical" evidence="1">
    <location>
        <begin position="127"/>
        <end position="146"/>
    </location>
</feature>
<gene>
    <name evidence="3" type="ORF">AArcS_2140</name>
</gene>
<dbReference type="KEGG" id="hara:AArcS_2140"/>
<feature type="transmembrane region" description="Helical" evidence="1">
    <location>
        <begin position="54"/>
        <end position="74"/>
    </location>
</feature>
<organism evidence="3 4">
    <name type="scientific">Natranaeroarchaeum sulfidigenes</name>
    <dbReference type="NCBI Taxonomy" id="2784880"/>
    <lineage>
        <taxon>Archaea</taxon>
        <taxon>Methanobacteriati</taxon>
        <taxon>Methanobacteriota</taxon>
        <taxon>Stenosarchaea group</taxon>
        <taxon>Halobacteria</taxon>
        <taxon>Halobacteriales</taxon>
        <taxon>Natronoarchaeaceae</taxon>
        <taxon>Natranaeroarchaeum</taxon>
    </lineage>
</organism>
<keyword evidence="4" id="KW-1185">Reference proteome</keyword>
<dbReference type="RefSeq" id="WP_238477394.1">
    <property type="nucleotide sequence ID" value="NZ_CP064786.1"/>
</dbReference>
<dbReference type="Proteomes" id="UP000663586">
    <property type="component" value="Chromosome"/>
</dbReference>
<keyword evidence="1" id="KW-1133">Transmembrane helix</keyword>
<sequence>MTLVDAVSITLHQVFAAVWVGSVVFMTAGVLPLAKEGHLEPEPVEMATGTLRTVSRISAVILLLTGSHMAASFYTVADLTGTPNGWLVLAMLGLWLVLMGLIEVSGSRLVDGLQAKKVRAPAHETLGWFRAASVVGVLLLVIAGLLSSGALV</sequence>
<name>A0A897MTH7_9EURY</name>
<feature type="transmembrane region" description="Helical" evidence="1">
    <location>
        <begin position="12"/>
        <end position="34"/>
    </location>
</feature>
<dbReference type="AlphaFoldDB" id="A0A897MTH7"/>
<evidence type="ECO:0000313" key="4">
    <source>
        <dbReference type="Proteomes" id="UP000663586"/>
    </source>
</evidence>
<evidence type="ECO:0000259" key="2">
    <source>
        <dbReference type="Pfam" id="PF05425"/>
    </source>
</evidence>
<protein>
    <submittedName>
        <fullName evidence="3">Putative membrane protein</fullName>
    </submittedName>
</protein>
<evidence type="ECO:0000313" key="3">
    <source>
        <dbReference type="EMBL" id="QSG03338.1"/>
    </source>
</evidence>
<keyword evidence="1" id="KW-0812">Transmembrane</keyword>
<dbReference type="GeneID" id="70685517"/>
<dbReference type="GO" id="GO:0016020">
    <property type="term" value="C:membrane"/>
    <property type="evidence" value="ECO:0007669"/>
    <property type="project" value="InterPro"/>
</dbReference>
<reference evidence="3" key="1">
    <citation type="submission" date="2020-11" db="EMBL/GenBank/DDBJ databases">
        <title>Carbohydrate-dependent, anaerobic sulfur respiration: A novel catabolism in halophilic archaea.</title>
        <authorList>
            <person name="Sorokin D.Y."/>
            <person name="Messina E."/>
            <person name="Smedile F."/>
            <person name="La Cono V."/>
            <person name="Hallsworth J.E."/>
            <person name="Yakimov M.M."/>
        </authorList>
    </citation>
    <scope>NUCLEOTIDE SEQUENCE</scope>
    <source>
        <strain evidence="3">AArc-S</strain>
    </source>
</reference>
<proteinExistence type="predicted"/>
<accession>A0A897MTH7</accession>